<reference evidence="2" key="1">
    <citation type="journal article" date="2019" name="Int. J. Syst. Evol. Microbiol.">
        <title>The Global Catalogue of Microorganisms (GCM) 10K type strain sequencing project: providing services to taxonomists for standard genome sequencing and annotation.</title>
        <authorList>
            <consortium name="The Broad Institute Genomics Platform"/>
            <consortium name="The Broad Institute Genome Sequencing Center for Infectious Disease"/>
            <person name="Wu L."/>
            <person name="Ma J."/>
        </authorList>
    </citation>
    <scope>NUCLEOTIDE SEQUENCE [LARGE SCALE GENOMIC DNA]</scope>
    <source>
        <strain evidence="2">WYCCWR 12678</strain>
    </source>
</reference>
<dbReference type="RefSeq" id="WP_380027863.1">
    <property type="nucleotide sequence ID" value="NZ_JBHSHC010000128.1"/>
</dbReference>
<accession>A0ABV9Q5R7</accession>
<proteinExistence type="predicted"/>
<sequence length="136" mass="15297">MLYYPKSLQAEDGRLVVHIPESAFFIEKWAGLGEKFTGLSIRWAAGRDVQGALVVIGVRHEGRGFDVAFRKEAWDQLAQEPELLVIRYGADFNDSSKETVIEIPDGSFGDFIETCQRQAADDPQKTVIGELARYFE</sequence>
<organism evidence="1 2">
    <name type="scientific">Effusibacillus consociatus</name>
    <dbReference type="NCBI Taxonomy" id="1117041"/>
    <lineage>
        <taxon>Bacteria</taxon>
        <taxon>Bacillati</taxon>
        <taxon>Bacillota</taxon>
        <taxon>Bacilli</taxon>
        <taxon>Bacillales</taxon>
        <taxon>Alicyclobacillaceae</taxon>
        <taxon>Effusibacillus</taxon>
    </lineage>
</organism>
<protein>
    <submittedName>
        <fullName evidence="1">Uncharacterized protein</fullName>
    </submittedName>
</protein>
<gene>
    <name evidence="1" type="ORF">ACFO8Q_18865</name>
</gene>
<keyword evidence="2" id="KW-1185">Reference proteome</keyword>
<evidence type="ECO:0000313" key="1">
    <source>
        <dbReference type="EMBL" id="MFC4769395.1"/>
    </source>
</evidence>
<name>A0ABV9Q5R7_9BACL</name>
<dbReference type="EMBL" id="JBHSHC010000128">
    <property type="protein sequence ID" value="MFC4769395.1"/>
    <property type="molecule type" value="Genomic_DNA"/>
</dbReference>
<comment type="caution">
    <text evidence="1">The sequence shown here is derived from an EMBL/GenBank/DDBJ whole genome shotgun (WGS) entry which is preliminary data.</text>
</comment>
<evidence type="ECO:0000313" key="2">
    <source>
        <dbReference type="Proteomes" id="UP001596002"/>
    </source>
</evidence>
<dbReference type="Proteomes" id="UP001596002">
    <property type="component" value="Unassembled WGS sequence"/>
</dbReference>